<evidence type="ECO:0000313" key="1">
    <source>
        <dbReference type="EMBL" id="RNL63635.1"/>
    </source>
</evidence>
<comment type="caution">
    <text evidence="1">The sequence shown here is derived from an EMBL/GenBank/DDBJ whole genome shotgun (WGS) entry which is preliminary data.</text>
</comment>
<name>A0A3N0CJL7_9ACTN</name>
<reference evidence="1 2" key="1">
    <citation type="submission" date="2018-11" db="EMBL/GenBank/DDBJ databases">
        <authorList>
            <person name="Li F."/>
        </authorList>
    </citation>
    <scope>NUCLEOTIDE SEQUENCE [LARGE SCALE GENOMIC DNA]</scope>
    <source>
        <strain evidence="1 2">Gsoil 097</strain>
    </source>
</reference>
<dbReference type="AlphaFoldDB" id="A0A3N0CJL7"/>
<organism evidence="1 2">
    <name type="scientific">Nocardioides marmoriginsengisoli</name>
    <dbReference type="NCBI Taxonomy" id="661483"/>
    <lineage>
        <taxon>Bacteria</taxon>
        <taxon>Bacillati</taxon>
        <taxon>Actinomycetota</taxon>
        <taxon>Actinomycetes</taxon>
        <taxon>Propionibacteriales</taxon>
        <taxon>Nocardioidaceae</taxon>
        <taxon>Nocardioides</taxon>
    </lineage>
</organism>
<dbReference type="RefSeq" id="WP_123227021.1">
    <property type="nucleotide sequence ID" value="NZ_RJSE01000006.1"/>
</dbReference>
<evidence type="ECO:0000313" key="2">
    <source>
        <dbReference type="Proteomes" id="UP000267128"/>
    </source>
</evidence>
<gene>
    <name evidence="1" type="ORF">EFK50_07785</name>
</gene>
<protein>
    <submittedName>
        <fullName evidence="1">Uncharacterized protein</fullName>
    </submittedName>
</protein>
<keyword evidence="2" id="KW-1185">Reference proteome</keyword>
<sequence>MTVRFIRITDDSTREDIAEAARHLRARQVNESDPIVKAWLSADIDDLLDLMIKQDSVPR</sequence>
<dbReference type="EMBL" id="RJSE01000006">
    <property type="protein sequence ID" value="RNL63635.1"/>
    <property type="molecule type" value="Genomic_DNA"/>
</dbReference>
<proteinExistence type="predicted"/>
<dbReference type="Proteomes" id="UP000267128">
    <property type="component" value="Unassembled WGS sequence"/>
</dbReference>
<accession>A0A3N0CJL7</accession>